<feature type="active site" description="Nucleophile; methyl group acceptor from methylphosphotriester" evidence="10">
    <location>
        <position position="36"/>
    </location>
</feature>
<evidence type="ECO:0000256" key="4">
    <source>
        <dbReference type="ARBA" id="ARBA00022603"/>
    </source>
</evidence>
<feature type="binding site" evidence="11">
    <location>
        <position position="67"/>
    </location>
    <ligand>
        <name>Zn(2+)</name>
        <dbReference type="ChEBI" id="CHEBI:29105"/>
    </ligand>
</feature>
<keyword evidence="8" id="KW-0234">DNA repair</keyword>
<keyword evidence="6" id="KW-0227">DNA damage</keyword>
<dbReference type="GO" id="GO:0003700">
    <property type="term" value="F:DNA-binding transcription factor activity"/>
    <property type="evidence" value="ECO:0007669"/>
    <property type="project" value="InterPro"/>
</dbReference>
<dbReference type="InterPro" id="IPR036217">
    <property type="entry name" value="MethylDNA_cys_MeTrfase_DNAb"/>
</dbReference>
<dbReference type="InterPro" id="IPR036388">
    <property type="entry name" value="WH-like_DNA-bd_sf"/>
</dbReference>
<dbReference type="EMBL" id="LNZC01000002">
    <property type="protein sequence ID" value="KTD81823.1"/>
    <property type="molecule type" value="Genomic_DNA"/>
</dbReference>
<feature type="domain" description="HTH araC/xylS-type" evidence="12">
    <location>
        <begin position="84"/>
        <end position="180"/>
    </location>
</feature>
<dbReference type="SUPFAM" id="SSF53155">
    <property type="entry name" value="Methylated DNA-protein cysteine methyltransferase domain"/>
    <property type="match status" value="1"/>
</dbReference>
<evidence type="ECO:0000256" key="7">
    <source>
        <dbReference type="ARBA" id="ARBA00023159"/>
    </source>
</evidence>
<dbReference type="RefSeq" id="WP_058491782.1">
    <property type="nucleotide sequence ID" value="NZ_CBCRUR010000002.1"/>
</dbReference>
<keyword evidence="14" id="KW-1185">Reference proteome</keyword>
<dbReference type="SUPFAM" id="SSF46767">
    <property type="entry name" value="Methylated DNA-protein cysteine methyltransferase, C-terminal domain"/>
    <property type="match status" value="1"/>
</dbReference>
<dbReference type="SUPFAM" id="SSF57884">
    <property type="entry name" value="Ada DNA repair protein, N-terminal domain (N-Ada 10)"/>
    <property type="match status" value="1"/>
</dbReference>
<keyword evidence="5 13" id="KW-0808">Transferase</keyword>
<accession>A0A0W1AKD0</accession>
<dbReference type="Gene3D" id="1.10.10.10">
    <property type="entry name" value="Winged helix-like DNA-binding domain superfamily/Winged helix DNA-binding domain"/>
    <property type="match status" value="1"/>
</dbReference>
<dbReference type="GO" id="GO:0032259">
    <property type="term" value="P:methylation"/>
    <property type="evidence" value="ECO:0007669"/>
    <property type="project" value="UniProtKB-KW"/>
</dbReference>
<dbReference type="PANTHER" id="PTHR10815:SF5">
    <property type="entry name" value="METHYLATED-DNA--PROTEIN-CYSTEINE METHYLTRANSFERASE"/>
    <property type="match status" value="1"/>
</dbReference>
<keyword evidence="11" id="KW-0862">Zinc</keyword>
<dbReference type="Gene3D" id="3.30.160.70">
    <property type="entry name" value="Methylated DNA-protein cysteine methyltransferase domain"/>
    <property type="match status" value="1"/>
</dbReference>
<evidence type="ECO:0000256" key="2">
    <source>
        <dbReference type="ARBA" id="ARBA00008711"/>
    </source>
</evidence>
<dbReference type="PROSITE" id="PS00374">
    <property type="entry name" value="MGMT"/>
    <property type="match status" value="1"/>
</dbReference>
<feature type="active site" description="Nucleophile; methyl group acceptor from either O6-methylguanine or O4-methylthymine" evidence="10">
    <location>
        <position position="318"/>
    </location>
</feature>
<proteinExistence type="inferred from homology"/>
<protein>
    <recommendedName>
        <fullName evidence="3">methylated-DNA--[protein]-cysteine S-methyltransferase</fullName>
        <ecNumber evidence="3">2.1.1.63</ecNumber>
    </recommendedName>
</protein>
<comment type="cofactor">
    <cofactor evidence="11">
        <name>Zn(2+)</name>
        <dbReference type="ChEBI" id="CHEBI:29105"/>
    </cofactor>
    <text evidence="11">Binds 1 zinc ion per subunit.</text>
</comment>
<dbReference type="PIRSF" id="PIRSF000409">
    <property type="entry name" value="Ada"/>
    <property type="match status" value="1"/>
</dbReference>
<dbReference type="PROSITE" id="PS01124">
    <property type="entry name" value="HTH_ARAC_FAMILY_2"/>
    <property type="match status" value="1"/>
</dbReference>
<dbReference type="OrthoDB" id="9802228at2"/>
<evidence type="ECO:0000256" key="3">
    <source>
        <dbReference type="ARBA" id="ARBA00011918"/>
    </source>
</evidence>
<keyword evidence="11" id="KW-0479">Metal-binding</keyword>
<dbReference type="Pfam" id="PF02805">
    <property type="entry name" value="Ada_Zn_binding"/>
    <property type="match status" value="1"/>
</dbReference>
<dbReference type="STRING" id="45076.Lwor_0126"/>
<comment type="catalytic activity">
    <reaction evidence="9">
        <text>a 6-O-methyl-2'-deoxyguanosine in DNA + L-cysteinyl-[protein] = S-methyl-L-cysteinyl-[protein] + a 2'-deoxyguanosine in DNA</text>
        <dbReference type="Rhea" id="RHEA:24000"/>
        <dbReference type="Rhea" id="RHEA-COMP:10131"/>
        <dbReference type="Rhea" id="RHEA-COMP:10132"/>
        <dbReference type="Rhea" id="RHEA-COMP:11367"/>
        <dbReference type="Rhea" id="RHEA-COMP:11368"/>
        <dbReference type="ChEBI" id="CHEBI:29950"/>
        <dbReference type="ChEBI" id="CHEBI:82612"/>
        <dbReference type="ChEBI" id="CHEBI:85445"/>
        <dbReference type="ChEBI" id="CHEBI:85448"/>
        <dbReference type="EC" id="2.1.1.63"/>
    </reaction>
</comment>
<dbReference type="InterPro" id="IPR001497">
    <property type="entry name" value="MethylDNA_cys_MeTrfase_AS"/>
</dbReference>
<dbReference type="InterPro" id="IPR004026">
    <property type="entry name" value="Ada_DNA_repair_Zn-bd"/>
</dbReference>
<name>A0A0W1AKD0_9GAMM</name>
<dbReference type="Pfam" id="PF01035">
    <property type="entry name" value="DNA_binding_1"/>
    <property type="match status" value="1"/>
</dbReference>
<dbReference type="CDD" id="cd06445">
    <property type="entry name" value="ATase"/>
    <property type="match status" value="1"/>
</dbReference>
<dbReference type="FunFam" id="1.10.10.10:FF:000214">
    <property type="entry name" value="Methylated-DNA--protein-cysteine methyltransferase"/>
    <property type="match status" value="1"/>
</dbReference>
<dbReference type="PANTHER" id="PTHR10815">
    <property type="entry name" value="METHYLATED-DNA--PROTEIN-CYSTEINE METHYLTRANSFERASE"/>
    <property type="match status" value="1"/>
</dbReference>
<dbReference type="InterPro" id="IPR014048">
    <property type="entry name" value="MethylDNA_cys_MeTrfase_DNA-bd"/>
</dbReference>
<comment type="catalytic activity">
    <reaction evidence="1">
        <text>a 4-O-methyl-thymidine in DNA + L-cysteinyl-[protein] = a thymidine in DNA + S-methyl-L-cysteinyl-[protein]</text>
        <dbReference type="Rhea" id="RHEA:53428"/>
        <dbReference type="Rhea" id="RHEA-COMP:10131"/>
        <dbReference type="Rhea" id="RHEA-COMP:10132"/>
        <dbReference type="Rhea" id="RHEA-COMP:13555"/>
        <dbReference type="Rhea" id="RHEA-COMP:13556"/>
        <dbReference type="ChEBI" id="CHEBI:29950"/>
        <dbReference type="ChEBI" id="CHEBI:82612"/>
        <dbReference type="ChEBI" id="CHEBI:137386"/>
        <dbReference type="ChEBI" id="CHEBI:137387"/>
        <dbReference type="EC" id="2.1.1.63"/>
    </reaction>
</comment>
<keyword evidence="7" id="KW-0010">Activator</keyword>
<sequence length="349" mass="39648">MLSDDLKQEFYKALLEKNTEYEGVFYVGVKTTGIFCRPTCPARKPKYDNCEFYRTAHEALLASFRPCIRCKPLSHPNQVSDSVKKLVEAVEENPEKRWKDRDFETLAIDASTARRQFKKRFGMTFVEYARARRMGIAMKQIREGETVIETQLNAGYESSSGFRDAFSKIMGAAPTHLSKHLNILKASWLDTALGPMIAIANDESLYLLEFVDRRGLEREVERLRKRTKSAIIPGSTKPIISIETELKLYFEGTLKEFKTPINLLGSPFQKLVWQELTQIPYGETRSYSKQAVNMGKPTVFRAVANANGANQLAIVIPCHRIINLDGSLGGYGGGIARKKWLIEHERLNK</sequence>
<dbReference type="Gene3D" id="3.40.10.10">
    <property type="entry name" value="DNA Methylphosphotriester Repair Domain"/>
    <property type="match status" value="1"/>
</dbReference>
<evidence type="ECO:0000313" key="13">
    <source>
        <dbReference type="EMBL" id="KTD81823.1"/>
    </source>
</evidence>
<comment type="caution">
    <text evidence="13">The sequence shown here is derived from an EMBL/GenBank/DDBJ whole genome shotgun (WGS) entry which is preliminary data.</text>
</comment>
<dbReference type="GO" id="GO:0008270">
    <property type="term" value="F:zinc ion binding"/>
    <property type="evidence" value="ECO:0007669"/>
    <property type="project" value="InterPro"/>
</dbReference>
<dbReference type="InterPro" id="IPR018060">
    <property type="entry name" value="HTH_AraC"/>
</dbReference>
<evidence type="ECO:0000256" key="11">
    <source>
        <dbReference type="PIRSR" id="PIRSR000409-3"/>
    </source>
</evidence>
<keyword evidence="4 13" id="KW-0489">Methyltransferase</keyword>
<comment type="similarity">
    <text evidence="2">Belongs to the MGMT family.</text>
</comment>
<evidence type="ECO:0000256" key="10">
    <source>
        <dbReference type="PIRSR" id="PIRSR000409-1"/>
    </source>
</evidence>
<feature type="binding site" evidence="11">
    <location>
        <position position="70"/>
    </location>
    <ligand>
        <name>Zn(2+)</name>
        <dbReference type="ChEBI" id="CHEBI:29105"/>
    </ligand>
</feature>
<evidence type="ECO:0000256" key="5">
    <source>
        <dbReference type="ARBA" id="ARBA00022679"/>
    </source>
</evidence>
<evidence type="ECO:0000256" key="1">
    <source>
        <dbReference type="ARBA" id="ARBA00001286"/>
    </source>
</evidence>
<dbReference type="AlphaFoldDB" id="A0A0W1AKD0"/>
<dbReference type="Pfam" id="PF12833">
    <property type="entry name" value="HTH_18"/>
    <property type="match status" value="1"/>
</dbReference>
<dbReference type="Proteomes" id="UP000054662">
    <property type="component" value="Unassembled WGS sequence"/>
</dbReference>
<gene>
    <name evidence="13" type="ORF">Lwor_0126</name>
</gene>
<dbReference type="GO" id="GO:0006281">
    <property type="term" value="P:DNA repair"/>
    <property type="evidence" value="ECO:0007669"/>
    <property type="project" value="UniProtKB-KW"/>
</dbReference>
<dbReference type="InterPro" id="IPR016221">
    <property type="entry name" value="Bifunct_regulatory_prot_Ada"/>
</dbReference>
<feature type="binding site" evidence="11">
    <location>
        <position position="36"/>
    </location>
    <ligand>
        <name>Zn(2+)</name>
        <dbReference type="ChEBI" id="CHEBI:29105"/>
    </ligand>
</feature>
<evidence type="ECO:0000256" key="6">
    <source>
        <dbReference type="ARBA" id="ARBA00022763"/>
    </source>
</evidence>
<evidence type="ECO:0000256" key="9">
    <source>
        <dbReference type="ARBA" id="ARBA00049348"/>
    </source>
</evidence>
<dbReference type="GO" id="GO:0003908">
    <property type="term" value="F:methylated-DNA-[protein]-cysteine S-methyltransferase activity"/>
    <property type="evidence" value="ECO:0007669"/>
    <property type="project" value="UniProtKB-EC"/>
</dbReference>
<dbReference type="SMART" id="SM00342">
    <property type="entry name" value="HTH_ARAC"/>
    <property type="match status" value="1"/>
</dbReference>
<evidence type="ECO:0000259" key="12">
    <source>
        <dbReference type="PROSITE" id="PS01124"/>
    </source>
</evidence>
<organism evidence="13 14">
    <name type="scientific">Legionella worsleiensis</name>
    <dbReference type="NCBI Taxonomy" id="45076"/>
    <lineage>
        <taxon>Bacteria</taxon>
        <taxon>Pseudomonadati</taxon>
        <taxon>Pseudomonadota</taxon>
        <taxon>Gammaproteobacteria</taxon>
        <taxon>Legionellales</taxon>
        <taxon>Legionellaceae</taxon>
        <taxon>Legionella</taxon>
    </lineage>
</organism>
<dbReference type="GO" id="GO:0043565">
    <property type="term" value="F:sequence-specific DNA binding"/>
    <property type="evidence" value="ECO:0007669"/>
    <property type="project" value="InterPro"/>
</dbReference>
<dbReference type="InterPro" id="IPR036631">
    <property type="entry name" value="MGMT_N_sf"/>
</dbReference>
<evidence type="ECO:0000313" key="14">
    <source>
        <dbReference type="Proteomes" id="UP000054662"/>
    </source>
</evidence>
<dbReference type="PATRIC" id="fig|45076.6.peg.134"/>
<dbReference type="Gene3D" id="1.10.10.60">
    <property type="entry name" value="Homeodomain-like"/>
    <property type="match status" value="1"/>
</dbReference>
<dbReference type="EC" id="2.1.1.63" evidence="3"/>
<reference evidence="13 14" key="1">
    <citation type="submission" date="2015-11" db="EMBL/GenBank/DDBJ databases">
        <title>Genomic analysis of 38 Legionella species identifies large and diverse effector repertoires.</title>
        <authorList>
            <person name="Burstein D."/>
            <person name="Amaro F."/>
            <person name="Zusman T."/>
            <person name="Lifshitz Z."/>
            <person name="Cohen O."/>
            <person name="Gilbert J.A."/>
            <person name="Pupko T."/>
            <person name="Shuman H.A."/>
            <person name="Segal G."/>
        </authorList>
    </citation>
    <scope>NUCLEOTIDE SEQUENCE [LARGE SCALE GENOMIC DNA]</scope>
    <source>
        <strain evidence="13 14">ATCC 49508</strain>
    </source>
</reference>
<evidence type="ECO:0000256" key="8">
    <source>
        <dbReference type="ARBA" id="ARBA00023204"/>
    </source>
</evidence>
<dbReference type="NCBIfam" id="TIGR00589">
    <property type="entry name" value="ogt"/>
    <property type="match status" value="1"/>
</dbReference>
<feature type="binding site" evidence="11">
    <location>
        <position position="40"/>
    </location>
    <ligand>
        <name>Zn(2+)</name>
        <dbReference type="ChEBI" id="CHEBI:29105"/>
    </ligand>
</feature>
<dbReference type="InterPro" id="IPR035451">
    <property type="entry name" value="Ada-like_dom_sf"/>
</dbReference>